<dbReference type="Gene3D" id="3.40.50.720">
    <property type="entry name" value="NAD(P)-binding Rossmann-like Domain"/>
    <property type="match status" value="1"/>
</dbReference>
<dbReference type="InterPro" id="IPR036291">
    <property type="entry name" value="NAD(P)-bd_dom_sf"/>
</dbReference>
<comment type="cofactor">
    <cofactor evidence="1">
        <name>Zn(2+)</name>
        <dbReference type="ChEBI" id="CHEBI:29105"/>
    </cofactor>
</comment>
<keyword evidence="4" id="KW-0560">Oxidoreductase</keyword>
<organism evidence="7 8">
    <name type="scientific">Phytohabitans flavus</name>
    <dbReference type="NCBI Taxonomy" id="1076124"/>
    <lineage>
        <taxon>Bacteria</taxon>
        <taxon>Bacillati</taxon>
        <taxon>Actinomycetota</taxon>
        <taxon>Actinomycetes</taxon>
        <taxon>Micromonosporales</taxon>
        <taxon>Micromonosporaceae</taxon>
    </lineage>
</organism>
<reference evidence="7 8" key="2">
    <citation type="submission" date="2020-03" db="EMBL/GenBank/DDBJ databases">
        <authorList>
            <person name="Ichikawa N."/>
            <person name="Kimura A."/>
            <person name="Kitahashi Y."/>
            <person name="Uohara A."/>
        </authorList>
    </citation>
    <scope>NUCLEOTIDE SEQUENCE [LARGE SCALE GENOMIC DNA]</scope>
    <source>
        <strain evidence="7 8">NBRC 107702</strain>
    </source>
</reference>
<dbReference type="InterPro" id="IPR050129">
    <property type="entry name" value="Zn_alcohol_dh"/>
</dbReference>
<dbReference type="GO" id="GO:0016491">
    <property type="term" value="F:oxidoreductase activity"/>
    <property type="evidence" value="ECO:0007669"/>
    <property type="project" value="UniProtKB-KW"/>
</dbReference>
<dbReference type="PANTHER" id="PTHR43401">
    <property type="entry name" value="L-THREONINE 3-DEHYDROGENASE"/>
    <property type="match status" value="1"/>
</dbReference>
<dbReference type="AlphaFoldDB" id="A0A6F8XVX4"/>
<dbReference type="PROSITE" id="PS00059">
    <property type="entry name" value="ADH_ZINC"/>
    <property type="match status" value="1"/>
</dbReference>
<dbReference type="SUPFAM" id="SSF50129">
    <property type="entry name" value="GroES-like"/>
    <property type="match status" value="1"/>
</dbReference>
<keyword evidence="2" id="KW-0479">Metal-binding</keyword>
<dbReference type="InterPro" id="IPR011032">
    <property type="entry name" value="GroES-like_sf"/>
</dbReference>
<dbReference type="CDD" id="cd08234">
    <property type="entry name" value="threonine_DH_like"/>
    <property type="match status" value="1"/>
</dbReference>
<evidence type="ECO:0000256" key="2">
    <source>
        <dbReference type="ARBA" id="ARBA00022723"/>
    </source>
</evidence>
<dbReference type="PANTHER" id="PTHR43401:SF5">
    <property type="entry name" value="ALCOHOL DEHYDROGENASE-RELATED"/>
    <property type="match status" value="1"/>
</dbReference>
<dbReference type="InterPro" id="IPR002328">
    <property type="entry name" value="ADH_Zn_CS"/>
</dbReference>
<accession>A0A6F8XVX4</accession>
<dbReference type="Pfam" id="PF16912">
    <property type="entry name" value="Glu_dehyd_C"/>
    <property type="match status" value="1"/>
</dbReference>
<evidence type="ECO:0000256" key="3">
    <source>
        <dbReference type="ARBA" id="ARBA00022833"/>
    </source>
</evidence>
<dbReference type="Gene3D" id="3.90.180.10">
    <property type="entry name" value="Medium-chain alcohol dehydrogenases, catalytic domain"/>
    <property type="match status" value="1"/>
</dbReference>
<feature type="domain" description="Alcohol dehydrogenase-like N-terminal" evidence="5">
    <location>
        <begin position="25"/>
        <end position="131"/>
    </location>
</feature>
<name>A0A6F8XVX4_9ACTN</name>
<dbReference type="KEGG" id="pfla:Pflav_043800"/>
<evidence type="ECO:0000259" key="5">
    <source>
        <dbReference type="Pfam" id="PF08240"/>
    </source>
</evidence>
<dbReference type="SUPFAM" id="SSF51735">
    <property type="entry name" value="NAD(P)-binding Rossmann-fold domains"/>
    <property type="match status" value="1"/>
</dbReference>
<dbReference type="Pfam" id="PF08240">
    <property type="entry name" value="ADH_N"/>
    <property type="match status" value="1"/>
</dbReference>
<protein>
    <submittedName>
        <fullName evidence="7">Alcohol dehydrogenase</fullName>
    </submittedName>
</protein>
<dbReference type="InterPro" id="IPR013154">
    <property type="entry name" value="ADH-like_N"/>
</dbReference>
<reference evidence="7 8" key="1">
    <citation type="submission" date="2020-03" db="EMBL/GenBank/DDBJ databases">
        <title>Whole genome shotgun sequence of Phytohabitans flavus NBRC 107702.</title>
        <authorList>
            <person name="Komaki H."/>
            <person name="Tamura T."/>
        </authorList>
    </citation>
    <scope>NUCLEOTIDE SEQUENCE [LARGE SCALE GENOMIC DNA]</scope>
    <source>
        <strain evidence="7 8">NBRC 107702</strain>
    </source>
</reference>
<dbReference type="InterPro" id="IPR031640">
    <property type="entry name" value="Glu_dehyd_C"/>
</dbReference>
<feature type="domain" description="Glucose dehydrogenase C-terminal" evidence="6">
    <location>
        <begin position="150"/>
        <end position="326"/>
    </location>
</feature>
<proteinExistence type="predicted"/>
<dbReference type="Proteomes" id="UP000502508">
    <property type="component" value="Chromosome"/>
</dbReference>
<dbReference type="EMBL" id="AP022870">
    <property type="protein sequence ID" value="BCB77970.1"/>
    <property type="molecule type" value="Genomic_DNA"/>
</dbReference>
<keyword evidence="8" id="KW-1185">Reference proteome</keyword>
<evidence type="ECO:0000256" key="4">
    <source>
        <dbReference type="ARBA" id="ARBA00023002"/>
    </source>
</evidence>
<evidence type="ECO:0000259" key="6">
    <source>
        <dbReference type="Pfam" id="PF16912"/>
    </source>
</evidence>
<evidence type="ECO:0000313" key="7">
    <source>
        <dbReference type="EMBL" id="BCB77970.1"/>
    </source>
</evidence>
<dbReference type="GO" id="GO:0008270">
    <property type="term" value="F:zinc ion binding"/>
    <property type="evidence" value="ECO:0007669"/>
    <property type="project" value="InterPro"/>
</dbReference>
<evidence type="ECO:0000256" key="1">
    <source>
        <dbReference type="ARBA" id="ARBA00001947"/>
    </source>
</evidence>
<sequence>MRAVLATGPGALTVTRVPDPAPARDGVVVAVRACGICGTDLHLLSGELGEDRFPLIPGHEPWGEVVAVGAEVSGYRAGDLVAVDPSLHCGACDPCRRGRGNMCERWQAIGATRPGAWAEFTAVPAANLHRLEPGFPLAVAPLAEPVACAERGLRRLDPRPDEPAIVYGAGTMGLILAILLDARGVGPVTVVEVNPARRELAARLTGAEVRAPEEAADLRAPWVIEATGNPAAFEQALASVARAGTLLVFGVANPGARAAVSPHRIYQDELTIVGSMAILHSFPSAVDTLRRHAERLAPLVTDRYRLDDVEAALALLRSGATIKTVLTPEEPS</sequence>
<dbReference type="RefSeq" id="WP_173037610.1">
    <property type="nucleotide sequence ID" value="NZ_AP022870.1"/>
</dbReference>
<gene>
    <name evidence="7" type="primary">adh_2</name>
    <name evidence="7" type="ORF">Pflav_043800</name>
</gene>
<evidence type="ECO:0000313" key="8">
    <source>
        <dbReference type="Proteomes" id="UP000502508"/>
    </source>
</evidence>
<keyword evidence="3" id="KW-0862">Zinc</keyword>